<comment type="caution">
    <text evidence="3">The sequence shown here is derived from an EMBL/GenBank/DDBJ whole genome shotgun (WGS) entry which is preliminary data.</text>
</comment>
<dbReference type="Proteomes" id="UP000019464">
    <property type="component" value="Unassembled WGS sequence"/>
</dbReference>
<keyword evidence="4" id="KW-1185">Reference proteome</keyword>
<name>W9VAC6_9GAMM</name>
<sequence length="125" mass="13558">MKILNAGLITALLSFAMVPAILAETSYPANEEPHMTQHQASNFTDADIEKFIAVQNELDGIRSDYADRLAAAANPDEAAELQQEAGSKMVETVEAAGLSVEHYNAIAMAVQTQPELRDRVEQSIN</sequence>
<organism evidence="3 4">
    <name type="scientific">Nitrincola nitratireducens</name>
    <dbReference type="NCBI Taxonomy" id="1229521"/>
    <lineage>
        <taxon>Bacteria</taxon>
        <taxon>Pseudomonadati</taxon>
        <taxon>Pseudomonadota</taxon>
        <taxon>Gammaproteobacteria</taxon>
        <taxon>Oceanospirillales</taxon>
        <taxon>Oceanospirillaceae</taxon>
        <taxon>Nitrincola</taxon>
    </lineage>
</organism>
<dbReference type="InterPro" id="IPR025433">
    <property type="entry name" value="DUF4168"/>
</dbReference>
<feature type="signal peptide" evidence="1">
    <location>
        <begin position="1"/>
        <end position="23"/>
    </location>
</feature>
<dbReference type="OrthoDB" id="6900175at2"/>
<dbReference type="Pfam" id="PF13767">
    <property type="entry name" value="DUF4168"/>
    <property type="match status" value="1"/>
</dbReference>
<evidence type="ECO:0000313" key="3">
    <source>
        <dbReference type="EMBL" id="EXJ13007.1"/>
    </source>
</evidence>
<reference evidence="3 4" key="2">
    <citation type="journal article" date="2015" name="Syst. Appl. Microbiol.">
        <title>Nitrincola nitratireducens sp. nov. isolated from a haloalkaline crater lake.</title>
        <authorList>
            <person name="Singh A."/>
            <person name="Vaidya B."/>
            <person name="Tanuku N.R."/>
            <person name="Pinnaka A.K."/>
        </authorList>
    </citation>
    <scope>NUCLEOTIDE SEQUENCE [LARGE SCALE GENOMIC DNA]</scope>
    <source>
        <strain evidence="3 4">AK23</strain>
    </source>
</reference>
<evidence type="ECO:0000313" key="4">
    <source>
        <dbReference type="Proteomes" id="UP000019464"/>
    </source>
</evidence>
<dbReference type="RefSeq" id="WP_036506870.1">
    <property type="nucleotide sequence ID" value="NZ_AONB01000001.1"/>
</dbReference>
<evidence type="ECO:0000259" key="2">
    <source>
        <dbReference type="Pfam" id="PF13767"/>
    </source>
</evidence>
<keyword evidence="1" id="KW-0732">Signal</keyword>
<dbReference type="EMBL" id="AONB01000001">
    <property type="protein sequence ID" value="EXJ13007.1"/>
    <property type="molecule type" value="Genomic_DNA"/>
</dbReference>
<accession>W9VAC6</accession>
<feature type="chain" id="PRO_5004931145" description="DUF4168 domain-containing protein" evidence="1">
    <location>
        <begin position="24"/>
        <end position="125"/>
    </location>
</feature>
<dbReference type="AlphaFoldDB" id="W9VAC6"/>
<protein>
    <recommendedName>
        <fullName evidence="2">DUF4168 domain-containing protein</fullName>
    </recommendedName>
</protein>
<gene>
    <name evidence="3" type="ORF">D791_00350</name>
</gene>
<reference evidence="4" key="1">
    <citation type="submission" date="2012-11" db="EMBL/GenBank/DDBJ databases">
        <authorList>
            <person name="Singh A."/>
            <person name="Pinnaka A.K."/>
            <person name="Vaidya B."/>
        </authorList>
    </citation>
    <scope>NUCLEOTIDE SEQUENCE [LARGE SCALE GENOMIC DNA]</scope>
    <source>
        <strain evidence="4">AK23</strain>
    </source>
</reference>
<evidence type="ECO:0000256" key="1">
    <source>
        <dbReference type="SAM" id="SignalP"/>
    </source>
</evidence>
<proteinExistence type="predicted"/>
<feature type="domain" description="DUF4168" evidence="2">
    <location>
        <begin position="45"/>
        <end position="120"/>
    </location>
</feature>
<dbReference type="STRING" id="1229521.D791_00350"/>